<dbReference type="RefSeq" id="WP_284583614.1">
    <property type="nucleotide sequence ID" value="NZ_CP106831.1"/>
</dbReference>
<dbReference type="EMBL" id="CP106831">
    <property type="protein sequence ID" value="WIH97515.1"/>
    <property type="molecule type" value="Genomic_DNA"/>
</dbReference>
<sequence length="342" mass="39761">MNENNFTKIGFDYGIKPFMMLVGDIEFSDLFTKADCKGILYAFSQGNSEDEMIPEQMAFIFQNEEPAEKFMDNLLGWISKSNDEGDAVSMEFIENNEGGYTIAISPEIDRFHKRMIPKNLRNRVTPIFMVQTHFKEIDTLGQNYLNFKANYSKADGIAIGYVIGNANKIIKQSKKYFIKKDFHFCKQDDISNNSTTMTYKAVKGKSSFDPSKLPKLPKESIEEISERRVSEMKSLLPLTYNKLSNLWLGDVQKRLSETYDMEIIKQAICNLTIFERLKQLDGLSPDFTKEGYANRIQEYLLGTYESFDSYYPLDDFYTEERIVNQIENDQRELENYLKKIIN</sequence>
<keyword evidence="2" id="KW-1185">Reference proteome</keyword>
<reference evidence="1 2" key="1">
    <citation type="submission" date="2022-09" db="EMBL/GenBank/DDBJ databases">
        <title>Whole genome sequencing analysis of tet(X)-positive Empedobacter falsenii YWS9-3.</title>
        <authorList>
            <person name="Chen C."/>
            <person name="Lv Y.-L."/>
        </authorList>
    </citation>
    <scope>NUCLEOTIDE SEQUENCE [LARGE SCALE GENOMIC DNA]</scope>
    <source>
        <strain evidence="1 2">YWS9-3_T</strain>
    </source>
</reference>
<accession>A0ABY8V9V5</accession>
<gene>
    <name evidence="1" type="ORF">OBA43_00870</name>
</gene>
<evidence type="ECO:0000313" key="1">
    <source>
        <dbReference type="EMBL" id="WIH97515.1"/>
    </source>
</evidence>
<dbReference type="Proteomes" id="UP001223501">
    <property type="component" value="Chromosome"/>
</dbReference>
<protein>
    <submittedName>
        <fullName evidence="1">DUF3173 family protein</fullName>
    </submittedName>
</protein>
<proteinExistence type="predicted"/>
<evidence type="ECO:0000313" key="2">
    <source>
        <dbReference type="Proteomes" id="UP001223501"/>
    </source>
</evidence>
<name>A0ABY8V9V5_9FLAO</name>
<organism evidence="1 2">
    <name type="scientific">Empedobacter falsenii</name>
    <dbReference type="NCBI Taxonomy" id="343874"/>
    <lineage>
        <taxon>Bacteria</taxon>
        <taxon>Pseudomonadati</taxon>
        <taxon>Bacteroidota</taxon>
        <taxon>Flavobacteriia</taxon>
        <taxon>Flavobacteriales</taxon>
        <taxon>Weeksellaceae</taxon>
        <taxon>Empedobacter</taxon>
    </lineage>
</organism>